<dbReference type="GO" id="GO:0030286">
    <property type="term" value="C:dynein complex"/>
    <property type="evidence" value="ECO:0007669"/>
    <property type="project" value="UniProtKB-KW"/>
</dbReference>
<feature type="domain" description="Dynein heavy chain region D6 P-loop" evidence="22">
    <location>
        <begin position="3688"/>
        <end position="3800"/>
    </location>
</feature>
<evidence type="ECO:0000256" key="18">
    <source>
        <dbReference type="ARBA" id="ARBA00023175"/>
    </source>
</evidence>
<dbReference type="GO" id="GO:0008569">
    <property type="term" value="F:minus-end-directed microtubule motor activity"/>
    <property type="evidence" value="ECO:0007669"/>
    <property type="project" value="InterPro"/>
</dbReference>
<dbReference type="Pfam" id="PF12774">
    <property type="entry name" value="AAA_6"/>
    <property type="match status" value="1"/>
</dbReference>
<evidence type="ECO:0000256" key="13">
    <source>
        <dbReference type="ARBA" id="ARBA00022840"/>
    </source>
</evidence>
<dbReference type="Pfam" id="PF18199">
    <property type="entry name" value="Dynein_C"/>
    <property type="match status" value="1"/>
</dbReference>
<dbReference type="Pfam" id="PF22597">
    <property type="entry name" value="DYN_lid"/>
    <property type="match status" value="1"/>
</dbReference>
<dbReference type="InterPro" id="IPR035706">
    <property type="entry name" value="AAA_9"/>
</dbReference>
<dbReference type="InterPro" id="IPR024743">
    <property type="entry name" value="Dynein_HC_stalk"/>
</dbReference>
<dbReference type="Gene3D" id="6.10.140.1060">
    <property type="match status" value="1"/>
</dbReference>
<dbReference type="VEuPathDB" id="VectorBase:AALB20_028599"/>
<dbReference type="Gene3D" id="1.20.1270.280">
    <property type="match status" value="1"/>
</dbReference>
<evidence type="ECO:0000259" key="26">
    <source>
        <dbReference type="Pfam" id="PF12777"/>
    </source>
</evidence>
<evidence type="ECO:0000256" key="6">
    <source>
        <dbReference type="ARBA" id="ARBA00022473"/>
    </source>
</evidence>
<feature type="domain" description="Dynein 2 heavy chain 1 cytoplasmic ATPase lid" evidence="32">
    <location>
        <begin position="2457"/>
        <end position="2530"/>
    </location>
</feature>
<dbReference type="Pfam" id="PF12781">
    <property type="entry name" value="AAA_9"/>
    <property type="match status" value="1"/>
</dbReference>
<dbReference type="Gene3D" id="1.20.140.100">
    <property type="entry name" value="Dynein heavy chain, N-terminal domain 2"/>
    <property type="match status" value="1"/>
</dbReference>
<dbReference type="InterPro" id="IPR041228">
    <property type="entry name" value="Dynein_C"/>
</dbReference>
<dbReference type="Pfam" id="PF12780">
    <property type="entry name" value="AAA_8"/>
    <property type="match status" value="1"/>
</dbReference>
<dbReference type="InterPro" id="IPR026983">
    <property type="entry name" value="DHC"/>
</dbReference>
<dbReference type="FunFam" id="1.20.920.20:FF:000002">
    <property type="entry name" value="Cytoplasmic dynein 1 heavy chain"/>
    <property type="match status" value="1"/>
</dbReference>
<dbReference type="GO" id="GO:0005524">
    <property type="term" value="F:ATP binding"/>
    <property type="evidence" value="ECO:0007669"/>
    <property type="project" value="UniProtKB-KW"/>
</dbReference>
<dbReference type="InterPro" id="IPR043160">
    <property type="entry name" value="Dynein_C_barrel"/>
</dbReference>
<comment type="subcellular location">
    <subcellularLocation>
        <location evidence="2">Cell membrane</location>
        <topology evidence="2">Peripheral membrane protein</topology>
    </subcellularLocation>
    <subcellularLocation>
        <location evidence="1">Cell projection</location>
        <location evidence="1">Cilium</location>
    </subcellularLocation>
    <subcellularLocation>
        <location evidence="3">Cytoplasm</location>
        <location evidence="3">Cytoskeleton</location>
    </subcellularLocation>
</comment>
<dbReference type="Gene3D" id="1.20.58.1120">
    <property type="match status" value="1"/>
</dbReference>
<dbReference type="Proteomes" id="UP000069272">
    <property type="component" value="Chromosome 3R"/>
</dbReference>
<dbReference type="GO" id="GO:0005886">
    <property type="term" value="C:plasma membrane"/>
    <property type="evidence" value="ECO:0007669"/>
    <property type="project" value="UniProtKB-SubCell"/>
</dbReference>
<dbReference type="GO" id="GO:0045505">
    <property type="term" value="F:dynein intermediate chain binding"/>
    <property type="evidence" value="ECO:0007669"/>
    <property type="project" value="InterPro"/>
</dbReference>
<dbReference type="GO" id="GO:1902850">
    <property type="term" value="P:microtubule cytoskeleton organization involved in mitosis"/>
    <property type="evidence" value="ECO:0007669"/>
    <property type="project" value="UniProtKB-ARBA"/>
</dbReference>
<dbReference type="FunFam" id="3.40.50.300:FF:000996">
    <property type="entry name" value="Cytoplasmic dynein heavy chain"/>
    <property type="match status" value="1"/>
</dbReference>
<dbReference type="InterPro" id="IPR042228">
    <property type="entry name" value="Dynein_linker_3"/>
</dbReference>
<evidence type="ECO:0000256" key="7">
    <source>
        <dbReference type="ARBA" id="ARBA00022475"/>
    </source>
</evidence>
<evidence type="ECO:0000313" key="33">
    <source>
        <dbReference type="EnsemblMetazoa" id="AALB010695-PA"/>
    </source>
</evidence>
<keyword evidence="6" id="KW-0217">Developmental protein</keyword>
<evidence type="ECO:0000259" key="23">
    <source>
        <dbReference type="Pfam" id="PF08385"/>
    </source>
</evidence>
<dbReference type="GO" id="GO:0000235">
    <property type="term" value="C:astral microtubule"/>
    <property type="evidence" value="ECO:0007669"/>
    <property type="project" value="UniProtKB-ARBA"/>
</dbReference>
<keyword evidence="12" id="KW-0970">Cilium biogenesis/degradation</keyword>
<dbReference type="PANTHER" id="PTHR46961:SF8">
    <property type="entry name" value="DYNEIN AXONEMAL HEAVY CHAIN 7"/>
    <property type="match status" value="1"/>
</dbReference>
<dbReference type="InterPro" id="IPR024317">
    <property type="entry name" value="Dynein_heavy_chain_D4_dom"/>
</dbReference>
<evidence type="ECO:0000259" key="29">
    <source>
        <dbReference type="Pfam" id="PF18198"/>
    </source>
</evidence>
<dbReference type="InterPro" id="IPR027417">
    <property type="entry name" value="P-loop_NTPase"/>
</dbReference>
<evidence type="ECO:0000256" key="17">
    <source>
        <dbReference type="ARBA" id="ARBA00023136"/>
    </source>
</evidence>
<feature type="domain" description="Dynein heavy chain AAA module D4" evidence="27">
    <location>
        <begin position="2602"/>
        <end position="2777"/>
    </location>
</feature>
<accession>A0A182FVW0</accession>
<dbReference type="Pfam" id="PF03028">
    <property type="entry name" value="Dynein_heavy"/>
    <property type="match status" value="1"/>
</dbReference>
<keyword evidence="14" id="KW-0243">Dynein</keyword>
<evidence type="ECO:0000256" key="19">
    <source>
        <dbReference type="ARBA" id="ARBA00023212"/>
    </source>
</evidence>
<organism evidence="33 34">
    <name type="scientific">Anopheles albimanus</name>
    <name type="common">New world malaria mosquito</name>
    <dbReference type="NCBI Taxonomy" id="7167"/>
    <lineage>
        <taxon>Eukaryota</taxon>
        <taxon>Metazoa</taxon>
        <taxon>Ecdysozoa</taxon>
        <taxon>Arthropoda</taxon>
        <taxon>Hexapoda</taxon>
        <taxon>Insecta</taxon>
        <taxon>Pterygota</taxon>
        <taxon>Neoptera</taxon>
        <taxon>Endopterygota</taxon>
        <taxon>Diptera</taxon>
        <taxon>Nematocera</taxon>
        <taxon>Culicoidea</taxon>
        <taxon>Culicidae</taxon>
        <taxon>Anophelinae</taxon>
        <taxon>Anopheles</taxon>
    </lineage>
</organism>
<keyword evidence="17" id="KW-0472">Membrane</keyword>
<dbReference type="GO" id="GO:0000070">
    <property type="term" value="P:mitotic sister chromatid segregation"/>
    <property type="evidence" value="ECO:0007669"/>
    <property type="project" value="UniProtKB-ARBA"/>
</dbReference>
<feature type="domain" description="Cytoplasmic dynein 2 heavy chain 1 AAA+ ATPase" evidence="31">
    <location>
        <begin position="2120"/>
        <end position="2216"/>
    </location>
</feature>
<dbReference type="InterPro" id="IPR042222">
    <property type="entry name" value="Dynein_2_N"/>
</dbReference>
<dbReference type="Gene3D" id="3.10.490.20">
    <property type="match status" value="1"/>
</dbReference>
<evidence type="ECO:0000256" key="11">
    <source>
        <dbReference type="ARBA" id="ARBA00022741"/>
    </source>
</evidence>
<dbReference type="Pfam" id="PF08393">
    <property type="entry name" value="DHC_N2"/>
    <property type="match status" value="1"/>
</dbReference>
<dbReference type="Pfam" id="PF12777">
    <property type="entry name" value="MT"/>
    <property type="match status" value="1"/>
</dbReference>
<name>A0A182FVW0_ANOAL</name>
<dbReference type="Pfam" id="PF18198">
    <property type="entry name" value="AAA_lid_11"/>
    <property type="match status" value="1"/>
</dbReference>
<dbReference type="VEuPathDB" id="VectorBase:AALB010695"/>
<evidence type="ECO:0000256" key="15">
    <source>
        <dbReference type="ARBA" id="ARBA00023054"/>
    </source>
</evidence>
<evidence type="ECO:0000256" key="3">
    <source>
        <dbReference type="ARBA" id="ARBA00004245"/>
    </source>
</evidence>
<evidence type="ECO:0000259" key="32">
    <source>
        <dbReference type="Pfam" id="PF22597"/>
    </source>
</evidence>
<feature type="domain" description="Dynein heavy chain hydrolytic ATP-binding dynein motor region" evidence="25">
    <location>
        <begin position="1643"/>
        <end position="1981"/>
    </location>
</feature>
<evidence type="ECO:0000259" key="31">
    <source>
        <dbReference type="Pfam" id="PF21264"/>
    </source>
</evidence>
<dbReference type="GO" id="GO:0030473">
    <property type="term" value="P:nuclear migration along microtubule"/>
    <property type="evidence" value="ECO:0007669"/>
    <property type="project" value="UniProtKB-ARBA"/>
</dbReference>
<evidence type="ECO:0000256" key="10">
    <source>
        <dbReference type="ARBA" id="ARBA00022737"/>
    </source>
</evidence>
<sequence>MTNRFRFIYNACVEFFNVTTLSNSDVIKEFLENDDVTVLAAVSVEGEVLLQNAVPVEDQYGLLFYKIPNLDFSGHTGPAKIGLLTLEGGLAKSIYNSLQRVFSPYILKKSEYPAEIRTLLQSLHSSLGLSLGLTESGILSLSDEVGFWMHKTKSLPTKADREAARSFATILERISQQFGISVDSSDSESMSLSKLDEMIDVCQTALDEIWRLPNHYPQNRMCSIFDMISVRVVTSCTEHLMELDMWDIGTVTLDDAIGHVRETLDSWIQTFDSLTRLFWPNYEPHLWCGEPYRSKLLSKFQTRYKEILDIRHLKDLLYALFFESEKYFPLVNEVTQPFHGRLSPNVIISGSNTIRSVRLAAGMNIYDLTPLGNKRWETARNKMEQALAKIDESAAFVLQQKLLETGGNARHTVMVFNRYKEILTRPLILETLAAERYQVFRNVDTMLKDLREMLSGTNFTESDVTPIVAETRCYRVVQDELRQLESIVTVLCRDREGQVDALKRIVEFREEMEALIRANFETWTENSMMAIRDGELSLRENQPVVVFDKSDNQLMKVTFGPKLVTFIDEARHLQNLGLKHSTEILRNVTHSMRFVAHARRLQQVATFHNTIGGVMVPCIRPIMLKNAMEFSKLVRSESVSWSEEDSVERYIEALQETVKRLLKDNNLLTGYHEQARRSIVKLMDTDLIRQAAVWKEEIRSLREVIVSMERQGYANLNPFKLHWDHQLYKVLEYQYIAGLLDVHHKLPEIHVDLLFRQQRIQLRPTLEEIKSKYYAQVRRFIEKPVNFKGLSDQSGTLFRIMIERNYQHFGVMYEKAEIVFRQLLEFRDSWLPFVALGMVDLEQLCTVHCTSWQHWDNNFRACKRFSQQLARIQEREKEIDCLVVNYAPLCGDIESLSRRYWEALVASLRTSILDSIAEIQEYLAYSFNVLQNIPQDELGIAESSAKYEKITSDLPKMGELMKSLQGKDSCLAGWCKERVSALGGIVLQWNQLQPLIDNHQTLLQGRLDIIKENILRQIHELNDEAEKFAIRWESTIKDLETNDNADMTLFRDRQTQWKQILAQRETLNKQTEKFNITVPKEFQEVFTKLEQDIAEQGRNWQQFNEFLQDFDTVGSEEWTIYRRRPHILTDFLVRWDRGGVGLGGQNVANVASTRIGSMVDRYRSALPVLTTLQSDALIEKHWARLCMLLSIDSRSLHDLCLGDVLAASDRLLEQAAEIQTIVRGAASEHVIRQAIVELEQWAATATLKLIDYTDSRGTTMKLIREYVETLNKIGDNQFLLQSAKNSSAAFESFSDQADVWEEKLNNLDYIVTHLNQIQKRWIYLEPIFGAGTLRKEESVFRSIDKNFRYIMQEIAVDPRVVSIHRINNILSIIDTLQTQISRCQNALSTYIRAKRDAFSRFYFLSDDDLLELLGQSSKEAIIQKHIRKLFPGIYRLMIEEQQVAETGETRVIGFASEEGDEIRLAGAGILITGVPVEQWLASLVERIKETLGGLIGQCLQVGDTYELETIDRFPMQILCLVASINFTRRTEKAIVGMQLANLKQHIQNEIARYSGALQQQQQQEEQQKNTETASGRQLTCIKLRSLLIDQVHHQTTVDYLLAHNVTNLHDWYWLQQLKFYATGPGANAGTNVTVRMVHAEFRYSYEFLGNYNKLVYTSLAHNCYLTLTQAMQLGLGGNPFGPAGTGKTECVKSLGAMLGRLVLVFNCDENIDSAAMGLILSGLARCGAWGCFDEFNRLQEATLSSISMLIQPLQRALKERLTEVQMNGETVPLDQHCCVFVTLNPAGEEYGGRQQLPLNLQALFRPIAMQAPRPQQIARVTLFVEGFRFADRIGHQIVELFELAQRILSRQRHYDWGLRELKAILSACGGALTTGGARPSADSASYEREAAIVVSVIRANLMCRLTATDATRFDVLLGNVFPGVPLTASTDVELRGALQSAFGTVGLQQNERQIEKCLELYAQLRKRMGVVVMGPPQSGKTTLIHLLKEALLAQGLIIRLHTISPKSMARVQLLGKLDPDTRQWTDGVLTSLAVAVNAESRNVTSWIVCDGDVDPEWIEALNSVLDDNRLLTLPSGWRIQFGPNVNFLFETHDLSTASPATISRMGIINLSAADLPYQLLVAGWLAGRNSASAADSPDQLASYCDQHLNRALDWIEQHQERPAGYSLVSLAQSALVAIEPGSIRSSEHFCTGLLCGLSGVLGQQESKNALANRVYSGADVTVTDSAVAEYHYYNSFRDMIELYGTDDITGATIEAGSYTNVLVKTPLMKLASELVKRILGTRERQAPGALLLVGPSGNGKSLLLQSIVGEFAGYQLVTINCSAQLTTASILYTLKQNSLIVTTVKGKEYRPNYARIVLYLRNLDLCAVDGWGTCEVVELLLQLIHRHGFYSEGVEWICVSGMQVCASVADLEKSGLSPRFLSVCRLVRFGYPSEQDMESIVRSVLLPVYNQLAKGAVRVKLGELVRSIINVYLRINERFRHGDATHYRFTPKMIEKWIAGLLFYPQECFEKALQYECRRIFRDRLVTLEQRQQLDEVLRDEFRALRPIDGSELFAPKEGTGHRQRGELEMVSLEQWHQVVDHSVSVCNAESVIVDVPMSAAFYDTVAAICRALVRPSVNLVLAGRSGSGRLQALYTACAQLNVKVAMPQMARQYGTAEFQTDLKLTMQNCALEGEPVVFCLHHAVANFLPDTVRTCEAILAGGELADFFGDDLENVAAPLKAQAALESYQSSPAAYFVQRLKQNFHLVLVLESGCPTVRALFESYPALYQKTEMIWMLPESCSGAGDLRTYLATSVGTGAVVREETAAGGLVAVPNGEQAAIPLPAYFNDVIDLRLSAWSQCPLRRTQLLRCYGHLYGLEKHRKEQHRAKIQIGVDKLSETHRVVEQLKLEAEEKQSALAEKRQLANQSLDMIANTMRSANDKKTELLELQRQTQESSEKLIERKRAIEEELSLVEPVLREASAAVGQIKTEALSEIRSLRAPPEIVRDILEGVLRLMGIRDTSWNSMKTFLAKRGVKEDIRSLDPSRIGPENCAAVEKLLSAKADSYEQRNAKRASAAAAPLAAWVIANVKYAKVMQSIKPLEREQHQLKENLDQAEASMQSLSSGLDNVNDTVRGLSEQLNVYTQEAAMLEIKLEDAKNTLHTAEVLVQSLSSEYTSWSNELDELNHAIAHLAGRSFMTALNLTQLSQMSLETRRACMGKLAELTGTPVFELDQQLVSNQDKIIWESMGLTADQQYRENAGMLSKYFSLPFSSTPVPLLVDPSEYGQQWLVNYLAYLNRTTELTSQSAERFAYSLELAVRFGKVLIVKNVNSVDPPLLSLFCSAVQSRFNKRLVQVGNKTIDLHDDFKLILITQNEHLEAQLGADLRAQLMELRFTTTVAGLTDVLTFRWVHAKQPAIERKRAELLQEEGKLMKEKLNLQDKLLQELSAAQGDILKNEPLLATLNSIKASAVAIEKSLAEFVQVRDTIMEHYTQRTVLSEMAAKLYMGIRKFYALSVTKYIAIFLSVIDNDKHTGQDTLYSILVRRVYSLLSRSIPKDEQIILGLNVCKQAFPEHLPDREWESFVHNFTNADTSTGGAGEDGPRGLPAWVRPEQRAKVMALQTLLPELYHRLELHNESKDWTRYTEGDEAVAPVSLTEFQQILIAQILRPDLLIRTIHRSVRNLLGLKTLYSTRPSVKALAEESTPAEPLLLVTSSGMDPAEEIREHARQTTGIGLAKYSEFSIGKGLEMEALKLIKDAANTGSWICIKNVHTVPTFLVSTLDDALKTVPLADGFRLWLTSETDRQIGEVFLKKCLKVLYEPPAGLKHKLKLLLEQHDLASIGSKKRDFKTIKLHVGLFLLHSIVQERRSYIPQGWSKRYDFSDADLRTAMDMIQYVETATGSVSTGAKIQWPVVQGLCEKLSYGGRIDNEQDFQRLEHLVREFIDEKIMTSRWQPAFLGITVPNSSHIEDYVKAFDQLPDTDSPTLYGIPASTNASRDLIFCRNTLKALRSQYFSAGTVQNYEKRLRPIVGLWQKLTASSSSSSSHSGAASIVTRFNSLIERSRDSADPWTIFVVSELTIARDLHLTIGETLQALKLALKDAGLLNAKDRALLGTICDNLVPVQWRRLWSGPKTVIEYLRAVTFKTAQAEVMFSTLLEHQTIERVDLNHLFNVEAMLSALKLCRSRELGISTTELTLGAKFGGVNGSSPKNGIQVAPVLIDGGTLKHNKLIIQQTSANQQTAVEAASTGPFELSYQHRPTDRSEGSTRDDTIAIPLYNNISRDVLLCSILMDIGSGLSRSQIIAAGIALIVPESYQ</sequence>
<keyword evidence="19" id="KW-0206">Cytoskeleton</keyword>
<dbReference type="InterPro" id="IPR035699">
    <property type="entry name" value="AAA_6"/>
</dbReference>
<evidence type="ECO:0000256" key="21">
    <source>
        <dbReference type="ARBA" id="ARBA00023902"/>
    </source>
</evidence>
<feature type="domain" description="Dynein heavy chain C-terminal" evidence="30">
    <location>
        <begin position="4034"/>
        <end position="4293"/>
    </location>
</feature>
<evidence type="ECO:0000256" key="20">
    <source>
        <dbReference type="ARBA" id="ARBA00023273"/>
    </source>
</evidence>
<evidence type="ECO:0000256" key="9">
    <source>
        <dbReference type="ARBA" id="ARBA00022701"/>
    </source>
</evidence>
<dbReference type="InterPro" id="IPR004273">
    <property type="entry name" value="Dynein_heavy_D6_P-loop"/>
</dbReference>
<keyword evidence="10" id="KW-0677">Repeat</keyword>
<dbReference type="Pfam" id="PF08385">
    <property type="entry name" value="DHC_N1"/>
    <property type="match status" value="1"/>
</dbReference>
<evidence type="ECO:0000259" key="24">
    <source>
        <dbReference type="Pfam" id="PF08393"/>
    </source>
</evidence>
<keyword evidence="16" id="KW-0969">Cilium</keyword>
<keyword evidence="9" id="KW-0493">Microtubule</keyword>
<evidence type="ECO:0000256" key="16">
    <source>
        <dbReference type="ARBA" id="ARBA00023069"/>
    </source>
</evidence>
<keyword evidence="18" id="KW-0505">Motor protein</keyword>
<dbReference type="InterPro" id="IPR054354">
    <property type="entry name" value="DYNC2H1-like_lid"/>
</dbReference>
<dbReference type="Gene3D" id="3.20.180.20">
    <property type="entry name" value="Dynein heavy chain, N-terminal domain 2"/>
    <property type="match status" value="1"/>
</dbReference>
<dbReference type="Pfam" id="PF12775">
    <property type="entry name" value="AAA_7"/>
    <property type="match status" value="1"/>
</dbReference>
<dbReference type="Gene3D" id="1.20.920.30">
    <property type="match status" value="1"/>
</dbReference>
<dbReference type="GO" id="GO:0051959">
    <property type="term" value="F:dynein light intermediate chain binding"/>
    <property type="evidence" value="ECO:0007669"/>
    <property type="project" value="InterPro"/>
</dbReference>
<dbReference type="SUPFAM" id="SSF57997">
    <property type="entry name" value="Tropomyosin"/>
    <property type="match status" value="1"/>
</dbReference>
<evidence type="ECO:0000259" key="30">
    <source>
        <dbReference type="Pfam" id="PF18199"/>
    </source>
</evidence>
<evidence type="ECO:0000256" key="5">
    <source>
        <dbReference type="ARBA" id="ARBA00022197"/>
    </source>
</evidence>
<evidence type="ECO:0000259" key="27">
    <source>
        <dbReference type="Pfam" id="PF12780"/>
    </source>
</evidence>
<evidence type="ECO:0000256" key="2">
    <source>
        <dbReference type="ARBA" id="ARBA00004202"/>
    </source>
</evidence>
<evidence type="ECO:0000313" key="34">
    <source>
        <dbReference type="Proteomes" id="UP000069272"/>
    </source>
</evidence>
<dbReference type="Gene3D" id="1.10.8.720">
    <property type="entry name" value="Region D6 of dynein motor"/>
    <property type="match status" value="1"/>
</dbReference>
<evidence type="ECO:0000259" key="28">
    <source>
        <dbReference type="Pfam" id="PF12781"/>
    </source>
</evidence>
<dbReference type="GO" id="GO:0030030">
    <property type="term" value="P:cell projection organization"/>
    <property type="evidence" value="ECO:0007669"/>
    <property type="project" value="UniProtKB-KW"/>
</dbReference>
<protein>
    <recommendedName>
        <fullName evidence="21">Cytoplasmic dynein 2 heavy chain 1</fullName>
    </recommendedName>
    <alternativeName>
        <fullName evidence="5">Dynein heavy chain, cytoplasmic</fullName>
    </alternativeName>
</protein>
<evidence type="ECO:0000256" key="12">
    <source>
        <dbReference type="ARBA" id="ARBA00022794"/>
    </source>
</evidence>
<proteinExistence type="inferred from homology"/>
<evidence type="ECO:0000256" key="14">
    <source>
        <dbReference type="ARBA" id="ARBA00023017"/>
    </source>
</evidence>
<dbReference type="InterPro" id="IPR041658">
    <property type="entry name" value="AAA_lid_11"/>
</dbReference>
<keyword evidence="34" id="KW-1185">Reference proteome</keyword>
<evidence type="ECO:0000256" key="1">
    <source>
        <dbReference type="ARBA" id="ARBA00004138"/>
    </source>
</evidence>
<comment type="similarity">
    <text evidence="4">Belongs to the dynein heavy chain family.</text>
</comment>
<keyword evidence="7" id="KW-1003">Cell membrane</keyword>
<dbReference type="InterPro" id="IPR049400">
    <property type="entry name" value="DYNC2H1_AAA_dom"/>
</dbReference>
<dbReference type="InterPro" id="IPR043157">
    <property type="entry name" value="Dynein_AAA1S"/>
</dbReference>
<keyword evidence="11" id="KW-0547">Nucleotide-binding</keyword>
<feature type="domain" description="Dynein heavy chain coiled coil stalk" evidence="26">
    <location>
        <begin position="2872"/>
        <end position="3181"/>
    </location>
</feature>
<dbReference type="Gene3D" id="3.40.50.300">
    <property type="entry name" value="P-loop containing nucleotide triphosphate hydrolases"/>
    <property type="match status" value="5"/>
</dbReference>
<dbReference type="PANTHER" id="PTHR46961">
    <property type="entry name" value="DYNEIN HEAVY CHAIN 1, AXONEMAL-LIKE PROTEIN"/>
    <property type="match status" value="1"/>
</dbReference>
<evidence type="ECO:0000256" key="8">
    <source>
        <dbReference type="ARBA" id="ARBA00022490"/>
    </source>
</evidence>
<dbReference type="SUPFAM" id="SSF52540">
    <property type="entry name" value="P-loop containing nucleoside triphosphate hydrolases"/>
    <property type="match status" value="3"/>
</dbReference>
<feature type="domain" description="Dynein heavy chain tail" evidence="23">
    <location>
        <begin position="189"/>
        <end position="644"/>
    </location>
</feature>
<reference evidence="33 34" key="1">
    <citation type="journal article" date="2017" name="G3 (Bethesda)">
        <title>The Physical Genome Mapping of Anopheles albimanus Corrected Scaffold Misassemblies and Identified Interarm Rearrangements in Genus Anopheles.</title>
        <authorList>
            <person name="Artemov G.N."/>
            <person name="Peery A.N."/>
            <person name="Jiang X."/>
            <person name="Tu Z."/>
            <person name="Stegniy V.N."/>
            <person name="Sharakhova M.V."/>
            <person name="Sharakhov I.V."/>
        </authorList>
    </citation>
    <scope>NUCLEOTIDE SEQUENCE [LARGE SCALE GENOMIC DNA]</scope>
    <source>
        <strain evidence="33 34">ALBI9_A</strain>
    </source>
</reference>
<dbReference type="Pfam" id="PF21264">
    <property type="entry name" value="DYNC2H1_AAA_dom"/>
    <property type="match status" value="1"/>
</dbReference>
<dbReference type="GO" id="GO:0005929">
    <property type="term" value="C:cilium"/>
    <property type="evidence" value="ECO:0007669"/>
    <property type="project" value="UniProtKB-SubCell"/>
</dbReference>
<dbReference type="Gene3D" id="1.20.920.20">
    <property type="match status" value="1"/>
</dbReference>
<reference evidence="33" key="2">
    <citation type="submission" date="2022-08" db="UniProtKB">
        <authorList>
            <consortium name="EnsemblMetazoa"/>
        </authorList>
    </citation>
    <scope>IDENTIFICATION</scope>
    <source>
        <strain evidence="33">STECLA/ALBI9_A</strain>
    </source>
</reference>
<dbReference type="Gene3D" id="1.10.8.710">
    <property type="match status" value="1"/>
</dbReference>
<evidence type="ECO:0000259" key="25">
    <source>
        <dbReference type="Pfam" id="PF12774"/>
    </source>
</evidence>
<feature type="domain" description="Dynein heavy chain ATP-binding dynein motor region" evidence="28">
    <location>
        <begin position="3227"/>
        <end position="3456"/>
    </location>
</feature>
<dbReference type="GO" id="GO:0005938">
    <property type="term" value="C:cell cortex"/>
    <property type="evidence" value="ECO:0007669"/>
    <property type="project" value="UniProtKB-ARBA"/>
</dbReference>
<keyword evidence="15" id="KW-0175">Coiled coil</keyword>
<dbReference type="InterPro" id="IPR013602">
    <property type="entry name" value="Dynein_heavy_linker"/>
</dbReference>
<feature type="domain" description="Dynein heavy chain AAA lid" evidence="29">
    <location>
        <begin position="3835"/>
        <end position="3974"/>
    </location>
</feature>
<dbReference type="InterPro" id="IPR013594">
    <property type="entry name" value="Dynein_heavy_tail"/>
</dbReference>
<evidence type="ECO:0000259" key="22">
    <source>
        <dbReference type="Pfam" id="PF03028"/>
    </source>
</evidence>
<dbReference type="InterPro" id="IPR042219">
    <property type="entry name" value="AAA_lid_11_sf"/>
</dbReference>
<dbReference type="EnsemblMetazoa" id="AALB010695-RA">
    <property type="protein sequence ID" value="AALB010695-PA"/>
    <property type="gene ID" value="AALB010695"/>
</dbReference>
<evidence type="ECO:0000256" key="4">
    <source>
        <dbReference type="ARBA" id="ARBA00008887"/>
    </source>
</evidence>
<dbReference type="STRING" id="7167.A0A182FVW0"/>
<feature type="domain" description="Dynein heavy chain linker" evidence="24">
    <location>
        <begin position="1087"/>
        <end position="1498"/>
    </location>
</feature>
<keyword evidence="20" id="KW-0966">Cell projection</keyword>
<dbReference type="FunFam" id="3.40.50.300:FF:002862">
    <property type="entry name" value="Dynein heavy chain family protein"/>
    <property type="match status" value="1"/>
</dbReference>
<keyword evidence="13" id="KW-0067">ATP-binding</keyword>
<keyword evidence="8" id="KW-0963">Cytoplasm</keyword>